<evidence type="ECO:0000256" key="4">
    <source>
        <dbReference type="ARBA" id="ARBA00022692"/>
    </source>
</evidence>
<dbReference type="PROSITE" id="PS50928">
    <property type="entry name" value="ABC_TM1"/>
    <property type="match status" value="1"/>
</dbReference>
<feature type="transmembrane region" description="Helical" evidence="7">
    <location>
        <begin position="264"/>
        <end position="287"/>
    </location>
</feature>
<comment type="caution">
    <text evidence="9">The sequence shown here is derived from an EMBL/GenBank/DDBJ whole genome shotgun (WGS) entry which is preliminary data.</text>
</comment>
<feature type="transmembrane region" description="Helical" evidence="7">
    <location>
        <begin position="100"/>
        <end position="125"/>
    </location>
</feature>
<protein>
    <submittedName>
        <fullName evidence="9">ABC-type dipeptide/oligopeptide/nickel transport system permease component</fullName>
    </submittedName>
</protein>
<evidence type="ECO:0000313" key="10">
    <source>
        <dbReference type="Proteomes" id="UP000254134"/>
    </source>
</evidence>
<evidence type="ECO:0000256" key="7">
    <source>
        <dbReference type="RuleBase" id="RU363032"/>
    </source>
</evidence>
<evidence type="ECO:0000256" key="3">
    <source>
        <dbReference type="ARBA" id="ARBA00022475"/>
    </source>
</evidence>
<dbReference type="RefSeq" id="WP_114796949.1">
    <property type="nucleotide sequence ID" value="NZ_QQZY01000007.1"/>
</dbReference>
<evidence type="ECO:0000256" key="2">
    <source>
        <dbReference type="ARBA" id="ARBA00022448"/>
    </source>
</evidence>
<dbReference type="EMBL" id="QQZY01000007">
    <property type="protein sequence ID" value="RDI73621.1"/>
    <property type="molecule type" value="Genomic_DNA"/>
</dbReference>
<gene>
    <name evidence="9" type="ORF">Gocc_2534</name>
</gene>
<dbReference type="SUPFAM" id="SSF161098">
    <property type="entry name" value="MetI-like"/>
    <property type="match status" value="1"/>
</dbReference>
<feature type="transmembrane region" description="Helical" evidence="7">
    <location>
        <begin position="31"/>
        <end position="54"/>
    </location>
</feature>
<sequence>MTEIPGNPTLLPAEASPSRGRVADTLRRHPSLIFGGVLAGLFVLVGIVGLVLLATPALHPLYLQQNLNTSLTPPGSSGYPLGSDQLGRDVLWRIVAGTGVSLGIAAVVTILSITVGGLVGIVAGFYRGKADVVLSGIVDITWGFPIILLAIILAGVFAPGLTPVVLGIALINWAGFARIIRGEVLSLRERDFIRAGRAIGMSNRSIIRRHVIPNLVPATLVMASYYVAITIIAEAGLSFIGVGIQPPTPSLGQMIADGQNYWSNARWLVIEPGLALVLIVLGLNALGDGLRDLLDPRLRTRE</sequence>
<dbReference type="InterPro" id="IPR050366">
    <property type="entry name" value="BP-dependent_transpt_permease"/>
</dbReference>
<evidence type="ECO:0000256" key="5">
    <source>
        <dbReference type="ARBA" id="ARBA00022989"/>
    </source>
</evidence>
<keyword evidence="2 7" id="KW-0813">Transport</keyword>
<dbReference type="AlphaFoldDB" id="A0A7M2YTZ8"/>
<evidence type="ECO:0000256" key="6">
    <source>
        <dbReference type="ARBA" id="ARBA00023136"/>
    </source>
</evidence>
<reference evidence="10" key="2">
    <citation type="journal article" date="2019" name="MicrobiologyOpen">
        <title>High-quality draft genome sequence of Gaiella occulta isolated from a 150 meter deep mineral water borehole and comparison with the genome sequences of other deep-branching lineages of the phylum Actinobacteria.</title>
        <authorList>
            <person name="Severino R."/>
            <person name="Froufe H.J.C."/>
            <person name="Barroso C."/>
            <person name="Albuquerque L."/>
            <person name="Lobo-da-Cunha A."/>
            <person name="da Costa M.S."/>
            <person name="Egas C."/>
        </authorList>
    </citation>
    <scope>NUCLEOTIDE SEQUENCE [LARGE SCALE GENOMIC DNA]</scope>
    <source>
        <strain evidence="10">F2-233</strain>
    </source>
</reference>
<keyword evidence="10" id="KW-1185">Reference proteome</keyword>
<comment type="similarity">
    <text evidence="7">Belongs to the binding-protein-dependent transport system permease family.</text>
</comment>
<keyword evidence="4 7" id="KW-0812">Transmembrane</keyword>
<evidence type="ECO:0000313" key="9">
    <source>
        <dbReference type="EMBL" id="RDI73621.1"/>
    </source>
</evidence>
<name>A0A7M2YTZ8_9ACTN</name>
<feature type="transmembrane region" description="Helical" evidence="7">
    <location>
        <begin position="211"/>
        <end position="244"/>
    </location>
</feature>
<keyword evidence="6 7" id="KW-0472">Membrane</keyword>
<dbReference type="Gene3D" id="1.10.3720.10">
    <property type="entry name" value="MetI-like"/>
    <property type="match status" value="1"/>
</dbReference>
<evidence type="ECO:0000259" key="8">
    <source>
        <dbReference type="PROSITE" id="PS50928"/>
    </source>
</evidence>
<feature type="transmembrane region" description="Helical" evidence="7">
    <location>
        <begin position="132"/>
        <end position="154"/>
    </location>
</feature>
<evidence type="ECO:0000256" key="1">
    <source>
        <dbReference type="ARBA" id="ARBA00004651"/>
    </source>
</evidence>
<dbReference type="GO" id="GO:0005886">
    <property type="term" value="C:plasma membrane"/>
    <property type="evidence" value="ECO:0007669"/>
    <property type="project" value="UniProtKB-SubCell"/>
</dbReference>
<dbReference type="CDD" id="cd06261">
    <property type="entry name" value="TM_PBP2"/>
    <property type="match status" value="1"/>
</dbReference>
<reference evidence="9 10" key="1">
    <citation type="submission" date="2018-07" db="EMBL/GenBank/DDBJ databases">
        <title>High-quality-draft genome sequence of Gaiella occulta.</title>
        <authorList>
            <person name="Severino R."/>
            <person name="Froufe H.J.C."/>
            <person name="Rainey F.A."/>
            <person name="Barroso C."/>
            <person name="Albuquerque L."/>
            <person name="Lobo-Da-Cunha A."/>
            <person name="Da Costa M.S."/>
            <person name="Egas C."/>
        </authorList>
    </citation>
    <scope>NUCLEOTIDE SEQUENCE [LARGE SCALE GENOMIC DNA]</scope>
    <source>
        <strain evidence="9 10">F2-233</strain>
    </source>
</reference>
<keyword evidence="5 7" id="KW-1133">Transmembrane helix</keyword>
<dbReference type="InterPro" id="IPR000515">
    <property type="entry name" value="MetI-like"/>
</dbReference>
<organism evidence="9 10">
    <name type="scientific">Gaiella occulta</name>
    <dbReference type="NCBI Taxonomy" id="1002870"/>
    <lineage>
        <taxon>Bacteria</taxon>
        <taxon>Bacillati</taxon>
        <taxon>Actinomycetota</taxon>
        <taxon>Thermoleophilia</taxon>
        <taxon>Gaiellales</taxon>
        <taxon>Gaiellaceae</taxon>
        <taxon>Gaiella</taxon>
    </lineage>
</organism>
<accession>A0A7M2YTZ8</accession>
<dbReference type="Proteomes" id="UP000254134">
    <property type="component" value="Unassembled WGS sequence"/>
</dbReference>
<dbReference type="GO" id="GO:0055085">
    <property type="term" value="P:transmembrane transport"/>
    <property type="evidence" value="ECO:0007669"/>
    <property type="project" value="InterPro"/>
</dbReference>
<feature type="domain" description="ABC transmembrane type-1" evidence="8">
    <location>
        <begin position="98"/>
        <end position="287"/>
    </location>
</feature>
<keyword evidence="3" id="KW-1003">Cell membrane</keyword>
<dbReference type="InterPro" id="IPR035906">
    <property type="entry name" value="MetI-like_sf"/>
</dbReference>
<comment type="subcellular location">
    <subcellularLocation>
        <location evidence="1 7">Cell membrane</location>
        <topology evidence="1 7">Multi-pass membrane protein</topology>
    </subcellularLocation>
</comment>
<dbReference type="OrthoDB" id="9812701at2"/>
<dbReference type="PANTHER" id="PTHR43386:SF1">
    <property type="entry name" value="D,D-DIPEPTIDE TRANSPORT SYSTEM PERMEASE PROTEIN DDPC-RELATED"/>
    <property type="match status" value="1"/>
</dbReference>
<dbReference type="PANTHER" id="PTHR43386">
    <property type="entry name" value="OLIGOPEPTIDE TRANSPORT SYSTEM PERMEASE PROTEIN APPC"/>
    <property type="match status" value="1"/>
</dbReference>
<dbReference type="Pfam" id="PF00528">
    <property type="entry name" value="BPD_transp_1"/>
    <property type="match status" value="1"/>
</dbReference>
<proteinExistence type="inferred from homology"/>
<feature type="transmembrane region" description="Helical" evidence="7">
    <location>
        <begin position="160"/>
        <end position="180"/>
    </location>
</feature>